<reference evidence="2 3" key="1">
    <citation type="submission" date="2019-12" db="EMBL/GenBank/DDBJ databases">
        <title>Chromosome-level assembly of the Caenorhabditis remanei genome.</title>
        <authorList>
            <person name="Teterina A.A."/>
            <person name="Willis J.H."/>
            <person name="Phillips P.C."/>
        </authorList>
    </citation>
    <scope>NUCLEOTIDE SEQUENCE [LARGE SCALE GENOMIC DNA]</scope>
    <source>
        <strain evidence="2 3">PX506</strain>
        <tissue evidence="2">Whole organism</tissue>
    </source>
</reference>
<dbReference type="GeneID" id="78777495"/>
<dbReference type="CTD" id="78777495"/>
<organism evidence="2 3">
    <name type="scientific">Caenorhabditis remanei</name>
    <name type="common">Caenorhabditis vulgaris</name>
    <dbReference type="NCBI Taxonomy" id="31234"/>
    <lineage>
        <taxon>Eukaryota</taxon>
        <taxon>Metazoa</taxon>
        <taxon>Ecdysozoa</taxon>
        <taxon>Nematoda</taxon>
        <taxon>Chromadorea</taxon>
        <taxon>Rhabditida</taxon>
        <taxon>Rhabditina</taxon>
        <taxon>Rhabditomorpha</taxon>
        <taxon>Rhabditoidea</taxon>
        <taxon>Rhabditidae</taxon>
        <taxon>Peloderinae</taxon>
        <taxon>Caenorhabditis</taxon>
    </lineage>
</organism>
<name>A0A6A5FUC6_CAERE</name>
<dbReference type="Proteomes" id="UP000483820">
    <property type="component" value="Chromosome X"/>
</dbReference>
<gene>
    <name evidence="2" type="ORF">GCK72_022615</name>
</gene>
<accession>A0A6A5FUC6</accession>
<evidence type="ECO:0000313" key="2">
    <source>
        <dbReference type="EMBL" id="KAF1746162.1"/>
    </source>
</evidence>
<protein>
    <submittedName>
        <fullName evidence="2">Uncharacterized protein</fullName>
    </submittedName>
</protein>
<feature type="region of interest" description="Disordered" evidence="1">
    <location>
        <begin position="1"/>
        <end position="43"/>
    </location>
</feature>
<evidence type="ECO:0000256" key="1">
    <source>
        <dbReference type="SAM" id="MobiDB-lite"/>
    </source>
</evidence>
<dbReference type="RefSeq" id="XP_053578506.1">
    <property type="nucleotide sequence ID" value="XM_053734940.1"/>
</dbReference>
<comment type="caution">
    <text evidence="2">The sequence shown here is derived from an EMBL/GenBank/DDBJ whole genome shotgun (WGS) entry which is preliminary data.</text>
</comment>
<proteinExistence type="predicted"/>
<dbReference type="EMBL" id="WUAV01000006">
    <property type="protein sequence ID" value="KAF1746162.1"/>
    <property type="molecule type" value="Genomic_DNA"/>
</dbReference>
<sequence>MVEGSIHPGGARWGSTPRIKSGEEDRPTSQMQRPDGPGAPDFMINTEEDILQWMEINTEAVLRRNGEYGEKPCND</sequence>
<evidence type="ECO:0000313" key="3">
    <source>
        <dbReference type="Proteomes" id="UP000483820"/>
    </source>
</evidence>
<dbReference type="KEGG" id="crq:GCK72_022615"/>
<dbReference type="AlphaFoldDB" id="A0A6A5FUC6"/>